<evidence type="ECO:0000256" key="1">
    <source>
        <dbReference type="ARBA" id="ARBA00022679"/>
    </source>
</evidence>
<name>A0ABQ6IAT8_9MICO</name>
<dbReference type="Gene3D" id="3.40.630.30">
    <property type="match status" value="1"/>
</dbReference>
<evidence type="ECO:0000313" key="5">
    <source>
        <dbReference type="Proteomes" id="UP001157125"/>
    </source>
</evidence>
<keyword evidence="5" id="KW-1185">Reference proteome</keyword>
<keyword evidence="1" id="KW-0808">Transferase</keyword>
<sequence length="140" mass="15689">MPARVRRFAPRDTDAVVALWETCFPDDPARNEPRAVIERKLARDPDLFWVAAEGDEIVGALLGGYDGYRGWLYHLAVAPHRRREGLATALIDRAILELQTLGCVKVNLQVRSSNTEVIDLYEARGFVRDETVDLGRVIGS</sequence>
<dbReference type="RefSeq" id="WP_284327283.1">
    <property type="nucleotide sequence ID" value="NZ_BSUN01000001.1"/>
</dbReference>
<dbReference type="InterPro" id="IPR000182">
    <property type="entry name" value="GNAT_dom"/>
</dbReference>
<proteinExistence type="predicted"/>
<dbReference type="EMBL" id="BSUN01000001">
    <property type="protein sequence ID" value="GMA34198.1"/>
    <property type="molecule type" value="Genomic_DNA"/>
</dbReference>
<evidence type="ECO:0000256" key="2">
    <source>
        <dbReference type="ARBA" id="ARBA00023315"/>
    </source>
</evidence>
<dbReference type="CDD" id="cd04301">
    <property type="entry name" value="NAT_SF"/>
    <property type="match status" value="1"/>
</dbReference>
<dbReference type="PROSITE" id="PS51186">
    <property type="entry name" value="GNAT"/>
    <property type="match status" value="1"/>
</dbReference>
<accession>A0ABQ6IAT8</accession>
<feature type="domain" description="N-acetyltransferase" evidence="3">
    <location>
        <begin position="3"/>
        <end position="140"/>
    </location>
</feature>
<dbReference type="Proteomes" id="UP001157125">
    <property type="component" value="Unassembled WGS sequence"/>
</dbReference>
<dbReference type="PANTHER" id="PTHR43877">
    <property type="entry name" value="AMINOALKYLPHOSPHONATE N-ACETYLTRANSFERASE-RELATED-RELATED"/>
    <property type="match status" value="1"/>
</dbReference>
<dbReference type="SUPFAM" id="SSF55729">
    <property type="entry name" value="Acyl-CoA N-acyltransferases (Nat)"/>
    <property type="match status" value="1"/>
</dbReference>
<dbReference type="InterPro" id="IPR050832">
    <property type="entry name" value="Bact_Acetyltransf"/>
</dbReference>
<gene>
    <name evidence="4" type="ORF">GCM10025876_04020</name>
</gene>
<protein>
    <submittedName>
        <fullName evidence="4">Acetyltransferase</fullName>
    </submittedName>
</protein>
<evidence type="ECO:0000313" key="4">
    <source>
        <dbReference type="EMBL" id="GMA34198.1"/>
    </source>
</evidence>
<comment type="caution">
    <text evidence="4">The sequence shown here is derived from an EMBL/GenBank/DDBJ whole genome shotgun (WGS) entry which is preliminary data.</text>
</comment>
<dbReference type="NCBIfam" id="NF002959">
    <property type="entry name" value="PRK03624.1"/>
    <property type="match status" value="1"/>
</dbReference>
<reference evidence="5" key="1">
    <citation type="journal article" date="2019" name="Int. J. Syst. Evol. Microbiol.">
        <title>The Global Catalogue of Microorganisms (GCM) 10K type strain sequencing project: providing services to taxonomists for standard genome sequencing and annotation.</title>
        <authorList>
            <consortium name="The Broad Institute Genomics Platform"/>
            <consortium name="The Broad Institute Genome Sequencing Center for Infectious Disease"/>
            <person name="Wu L."/>
            <person name="Ma J."/>
        </authorList>
    </citation>
    <scope>NUCLEOTIDE SEQUENCE [LARGE SCALE GENOMIC DNA]</scope>
    <source>
        <strain evidence="5">NBRC 112299</strain>
    </source>
</reference>
<dbReference type="InterPro" id="IPR016181">
    <property type="entry name" value="Acyl_CoA_acyltransferase"/>
</dbReference>
<organism evidence="4 5">
    <name type="scientific">Demequina litorisediminis</name>
    <dbReference type="NCBI Taxonomy" id="1849022"/>
    <lineage>
        <taxon>Bacteria</taxon>
        <taxon>Bacillati</taxon>
        <taxon>Actinomycetota</taxon>
        <taxon>Actinomycetes</taxon>
        <taxon>Micrococcales</taxon>
        <taxon>Demequinaceae</taxon>
        <taxon>Demequina</taxon>
    </lineage>
</organism>
<evidence type="ECO:0000259" key="3">
    <source>
        <dbReference type="PROSITE" id="PS51186"/>
    </source>
</evidence>
<keyword evidence="2" id="KW-0012">Acyltransferase</keyword>
<dbReference type="Pfam" id="PF00583">
    <property type="entry name" value="Acetyltransf_1"/>
    <property type="match status" value="1"/>
</dbReference>